<dbReference type="FunCoup" id="Q6FPL3">
    <property type="interactions" value="37"/>
</dbReference>
<evidence type="ECO:0000313" key="7">
    <source>
        <dbReference type="EMBL" id="CAG60780.1"/>
    </source>
</evidence>
<proteinExistence type="inferred from homology"/>
<comment type="subcellular location">
    <subcellularLocation>
        <location evidence="1">Mitochondrion</location>
    </subcellularLocation>
</comment>
<keyword evidence="8" id="KW-1185">Reference proteome</keyword>
<evidence type="ECO:0000256" key="2">
    <source>
        <dbReference type="ARBA" id="ARBA00008197"/>
    </source>
</evidence>
<dbReference type="EMBL" id="CR380956">
    <property type="protein sequence ID" value="CAG60780.1"/>
    <property type="molecule type" value="Genomic_DNA"/>
</dbReference>
<dbReference type="Proteomes" id="UP000002428">
    <property type="component" value="Chromosome J"/>
</dbReference>
<reference evidence="7 8" key="1">
    <citation type="journal article" date="2004" name="Nature">
        <title>Genome evolution in yeasts.</title>
        <authorList>
            <consortium name="Genolevures"/>
            <person name="Dujon B."/>
            <person name="Sherman D."/>
            <person name="Fischer G."/>
            <person name="Durrens P."/>
            <person name="Casaregola S."/>
            <person name="Lafontaine I."/>
            <person name="de Montigny J."/>
            <person name="Marck C."/>
            <person name="Neuveglise C."/>
            <person name="Talla E."/>
            <person name="Goffard N."/>
            <person name="Frangeul L."/>
            <person name="Aigle M."/>
            <person name="Anthouard V."/>
            <person name="Babour A."/>
            <person name="Barbe V."/>
            <person name="Barnay S."/>
            <person name="Blanchin S."/>
            <person name="Beckerich J.M."/>
            <person name="Beyne E."/>
            <person name="Bleykasten C."/>
            <person name="Boisrame A."/>
            <person name="Boyer J."/>
            <person name="Cattolico L."/>
            <person name="Confanioleri F."/>
            <person name="de Daruvar A."/>
            <person name="Despons L."/>
            <person name="Fabre E."/>
            <person name="Fairhead C."/>
            <person name="Ferry-Dumazet H."/>
            <person name="Groppi A."/>
            <person name="Hantraye F."/>
            <person name="Hennequin C."/>
            <person name="Jauniaux N."/>
            <person name="Joyet P."/>
            <person name="Kachouri R."/>
            <person name="Kerrest A."/>
            <person name="Koszul R."/>
            <person name="Lemaire M."/>
            <person name="Lesur I."/>
            <person name="Ma L."/>
            <person name="Muller H."/>
            <person name="Nicaud J.M."/>
            <person name="Nikolski M."/>
            <person name="Oztas S."/>
            <person name="Ozier-Kalogeropoulos O."/>
            <person name="Pellenz S."/>
            <person name="Potier S."/>
            <person name="Richard G.F."/>
            <person name="Straub M.L."/>
            <person name="Suleau A."/>
            <person name="Swennene D."/>
            <person name="Tekaia F."/>
            <person name="Wesolowski-Louvel M."/>
            <person name="Westhof E."/>
            <person name="Wirth B."/>
            <person name="Zeniou-Meyer M."/>
            <person name="Zivanovic I."/>
            <person name="Bolotin-Fukuhara M."/>
            <person name="Thierry A."/>
            <person name="Bouchier C."/>
            <person name="Caudron B."/>
            <person name="Scarpelli C."/>
            <person name="Gaillardin C."/>
            <person name="Weissenbach J."/>
            <person name="Wincker P."/>
            <person name="Souciet J.L."/>
        </authorList>
    </citation>
    <scope>NUCLEOTIDE SEQUENCE [LARGE SCALE GENOMIC DNA]</scope>
    <source>
        <strain evidence="8">ATCC 2001 / BCRC 20586 / JCM 3761 / NBRC 0622 / NRRL Y-65 / CBS 138</strain>
    </source>
</reference>
<comment type="similarity">
    <text evidence="2">Belongs to the PET117 family.</text>
</comment>
<keyword evidence="3" id="KW-0809">Transit peptide</keyword>
<sequence length="127" mass="14063">MINEPGGEVIKAGGREGVTAILASIYNQDQTMSRASKITFGVSCAVTLATIIGVHYVQELERETLHQGPIKDAKRVAEKKKLMPAGTDEKKLLNRSEHELQQELRKKYESMQPLSGEVVTQDGERVK</sequence>
<feature type="compositionally biased region" description="Basic and acidic residues" evidence="5">
    <location>
        <begin position="77"/>
        <end position="109"/>
    </location>
</feature>
<dbReference type="OMA" id="VHYVQEL"/>
<protein>
    <recommendedName>
        <fullName evidence="9">Protein PET117, mitochondrial</fullName>
    </recommendedName>
</protein>
<evidence type="ECO:0000256" key="3">
    <source>
        <dbReference type="ARBA" id="ARBA00022946"/>
    </source>
</evidence>
<dbReference type="PANTHER" id="PTHR28163">
    <property type="entry name" value="PROTEIN PET117 HOMOLOG, MITOCHONDRIAL"/>
    <property type="match status" value="1"/>
</dbReference>
<organism evidence="7 8">
    <name type="scientific">Candida glabrata (strain ATCC 2001 / BCRC 20586 / JCM 3761 / NBRC 0622 / NRRL Y-65 / CBS 138)</name>
    <name type="common">Yeast</name>
    <name type="synonym">Nakaseomyces glabratus</name>
    <dbReference type="NCBI Taxonomy" id="284593"/>
    <lineage>
        <taxon>Eukaryota</taxon>
        <taxon>Fungi</taxon>
        <taxon>Dikarya</taxon>
        <taxon>Ascomycota</taxon>
        <taxon>Saccharomycotina</taxon>
        <taxon>Saccharomycetes</taxon>
        <taxon>Saccharomycetales</taxon>
        <taxon>Saccharomycetaceae</taxon>
        <taxon>Nakaseomyces</taxon>
    </lineage>
</organism>
<dbReference type="AlphaFoldDB" id="Q6FPL3"/>
<dbReference type="GO" id="GO:0005739">
    <property type="term" value="C:mitochondrion"/>
    <property type="evidence" value="ECO:0007669"/>
    <property type="project" value="UniProtKB-SubCell"/>
</dbReference>
<dbReference type="GeneID" id="2889741"/>
<dbReference type="STRING" id="284593.Q6FPL3"/>
<name>Q6FPL3_CANGA</name>
<dbReference type="InParanoid" id="Q6FPL3"/>
<evidence type="ECO:0008006" key="9">
    <source>
        <dbReference type="Google" id="ProtNLM"/>
    </source>
</evidence>
<dbReference type="VEuPathDB" id="FungiDB:CAGL0J02926g"/>
<evidence type="ECO:0000256" key="5">
    <source>
        <dbReference type="SAM" id="MobiDB-lite"/>
    </source>
</evidence>
<evidence type="ECO:0000313" key="6">
    <source>
        <dbReference type="CGD" id="CAL0133278"/>
    </source>
</evidence>
<evidence type="ECO:0000256" key="4">
    <source>
        <dbReference type="ARBA" id="ARBA00023128"/>
    </source>
</evidence>
<dbReference type="CGD" id="CAL0133278">
    <property type="gene designation" value="PET117"/>
</dbReference>
<feature type="region of interest" description="Disordered" evidence="5">
    <location>
        <begin position="77"/>
        <end position="127"/>
    </location>
</feature>
<dbReference type="HOGENOM" id="CLU_161486_0_0_1"/>
<dbReference type="eggNOG" id="ENOG502S49F">
    <property type="taxonomic scope" value="Eukaryota"/>
</dbReference>
<evidence type="ECO:0000256" key="1">
    <source>
        <dbReference type="ARBA" id="ARBA00004173"/>
    </source>
</evidence>
<keyword evidence="4" id="KW-0496">Mitochondrion</keyword>
<dbReference type="GO" id="GO:0033617">
    <property type="term" value="P:mitochondrial respiratory chain complex IV assembly"/>
    <property type="evidence" value="ECO:0007669"/>
    <property type="project" value="EnsemblFungi"/>
</dbReference>
<dbReference type="RefSeq" id="XP_447831.1">
    <property type="nucleotide sequence ID" value="XM_447831.1"/>
</dbReference>
<dbReference type="Pfam" id="PF15786">
    <property type="entry name" value="PET117"/>
    <property type="match status" value="1"/>
</dbReference>
<accession>Q6FPL3</accession>
<dbReference type="KEGG" id="cgr:2889741"/>
<dbReference type="PANTHER" id="PTHR28163:SF1">
    <property type="entry name" value="PROTEIN PET117 HOMOLOG, MITOCHONDRIAL"/>
    <property type="match status" value="1"/>
</dbReference>
<gene>
    <name evidence="6" type="primary">PET117</name>
    <name evidence="6 7" type="ordered locus">CAGL0J02926g</name>
</gene>
<evidence type="ECO:0000313" key="8">
    <source>
        <dbReference type="Proteomes" id="UP000002428"/>
    </source>
</evidence>
<dbReference type="InterPro" id="IPR031568">
    <property type="entry name" value="Pet117"/>
</dbReference>